<evidence type="ECO:0000256" key="3">
    <source>
        <dbReference type="ARBA" id="ARBA00022475"/>
    </source>
</evidence>
<evidence type="ECO:0000313" key="9">
    <source>
        <dbReference type="EMBL" id="SCZ80153.1"/>
    </source>
</evidence>
<evidence type="ECO:0000256" key="5">
    <source>
        <dbReference type="ARBA" id="ARBA00023136"/>
    </source>
</evidence>
<reference evidence="9 10" key="1">
    <citation type="submission" date="2016-10" db="EMBL/GenBank/DDBJ databases">
        <authorList>
            <person name="de Groot N.N."/>
        </authorList>
    </citation>
    <scope>NUCLEOTIDE SEQUENCE [LARGE SCALE GENOMIC DNA]</scope>
    <source>
        <strain evidence="9 10">DSM 10317</strain>
    </source>
</reference>
<feature type="signal peptide" evidence="7">
    <location>
        <begin position="1"/>
        <end position="20"/>
    </location>
</feature>
<organism evidence="9 10">
    <name type="scientific">Pseudobutyrivibrio xylanivorans</name>
    <dbReference type="NCBI Taxonomy" id="185007"/>
    <lineage>
        <taxon>Bacteria</taxon>
        <taxon>Bacillati</taxon>
        <taxon>Bacillota</taxon>
        <taxon>Clostridia</taxon>
        <taxon>Lachnospirales</taxon>
        <taxon>Lachnospiraceae</taxon>
        <taxon>Pseudobutyrivibrio</taxon>
    </lineage>
</organism>
<dbReference type="GO" id="GO:0005886">
    <property type="term" value="C:plasma membrane"/>
    <property type="evidence" value="ECO:0007669"/>
    <property type="project" value="UniProtKB-SubCell"/>
</dbReference>
<feature type="domain" description="ABC transporter substrate-binding protein PnrA-like" evidence="8">
    <location>
        <begin position="53"/>
        <end position="328"/>
    </location>
</feature>
<feature type="chain" id="PRO_5038420957" evidence="7">
    <location>
        <begin position="21"/>
        <end position="392"/>
    </location>
</feature>
<dbReference type="AlphaFoldDB" id="A0A1G5S1G6"/>
<keyword evidence="5" id="KW-0472">Membrane</keyword>
<evidence type="ECO:0000256" key="7">
    <source>
        <dbReference type="SAM" id="SignalP"/>
    </source>
</evidence>
<dbReference type="RefSeq" id="WP_028246059.1">
    <property type="nucleotide sequence ID" value="NZ_FMWK01000012.1"/>
</dbReference>
<dbReference type="SUPFAM" id="SSF53822">
    <property type="entry name" value="Periplasmic binding protein-like I"/>
    <property type="match status" value="1"/>
</dbReference>
<dbReference type="InterPro" id="IPR050957">
    <property type="entry name" value="BMP_lipoprotein"/>
</dbReference>
<dbReference type="EMBL" id="FMWK01000012">
    <property type="protein sequence ID" value="SCZ80153.1"/>
    <property type="molecule type" value="Genomic_DNA"/>
</dbReference>
<dbReference type="Gene3D" id="3.40.50.2300">
    <property type="match status" value="2"/>
</dbReference>
<dbReference type="PANTHER" id="PTHR34296:SF2">
    <property type="entry name" value="ABC TRANSPORTER GUANOSINE-BINDING PROTEIN NUPN"/>
    <property type="match status" value="1"/>
</dbReference>
<dbReference type="Pfam" id="PF02608">
    <property type="entry name" value="Bmp"/>
    <property type="match status" value="1"/>
</dbReference>
<name>A0A1G5S1G6_PSEXY</name>
<evidence type="ECO:0000313" key="10">
    <source>
        <dbReference type="Proteomes" id="UP000199428"/>
    </source>
</evidence>
<gene>
    <name evidence="9" type="ORF">SAMN02910350_02147</name>
</gene>
<evidence type="ECO:0000256" key="1">
    <source>
        <dbReference type="ARBA" id="ARBA00004193"/>
    </source>
</evidence>
<comment type="subcellular location">
    <subcellularLocation>
        <location evidence="1">Cell membrane</location>
        <topology evidence="1">Lipid-anchor</topology>
    </subcellularLocation>
</comment>
<evidence type="ECO:0000256" key="4">
    <source>
        <dbReference type="ARBA" id="ARBA00022729"/>
    </source>
</evidence>
<keyword evidence="3" id="KW-1003">Cell membrane</keyword>
<proteinExistence type="inferred from homology"/>
<dbReference type="CDD" id="cd06354">
    <property type="entry name" value="PBP1_PrnA-like"/>
    <property type="match status" value="1"/>
</dbReference>
<protein>
    <submittedName>
        <fullName evidence="9">Basic membrane protein A</fullName>
    </submittedName>
</protein>
<evidence type="ECO:0000256" key="6">
    <source>
        <dbReference type="ARBA" id="ARBA00023288"/>
    </source>
</evidence>
<dbReference type="PROSITE" id="PS51257">
    <property type="entry name" value="PROKAR_LIPOPROTEIN"/>
    <property type="match status" value="1"/>
</dbReference>
<keyword evidence="4 7" id="KW-0732">Signal</keyword>
<dbReference type="PANTHER" id="PTHR34296">
    <property type="entry name" value="TRANSCRIPTIONAL ACTIVATOR PROTEIN MED"/>
    <property type="match status" value="1"/>
</dbReference>
<dbReference type="Proteomes" id="UP000199428">
    <property type="component" value="Unassembled WGS sequence"/>
</dbReference>
<dbReference type="InterPro" id="IPR028082">
    <property type="entry name" value="Peripla_BP_I"/>
</dbReference>
<sequence length="392" mass="41235">MKKKLLSVLLVASMVATMFVGCGSSSSSDSASDATATTEEGAADAAGSDYKIAMITDSGDITDMSFNQTTYEASKAFAEKNGVDFQYYKPTEDSDDARVASFENAVTDGYNVIVVPGYLFAGMIAQVAADYPNVTIIALDCGEGDFSGAGMDSLPENVCSFTYQEELAGYMAGYAAVKEGYKKLGFLGGMAVPAVIRYGFGFVQGADAAAVELGNASEVEVNYVYGGQFYGDDAVTAQMDTWYSNGTEVVFACGGGIYTSACEAATKVDGKVIGVDVDQSGTIENAYGVEGLCITSAMKGLAATVDSTLTDLFAGNWSKYSGKIENLGIVSGDDPSLNYVQLPMDTWTMKNFTVDDYKALVASMNDGTVKVSNSTDAMPKTSIKVTEFDNIH</sequence>
<dbReference type="InterPro" id="IPR003760">
    <property type="entry name" value="PnrA-like"/>
</dbReference>
<comment type="similarity">
    <text evidence="2">Belongs to the BMP lipoprotein family.</text>
</comment>
<keyword evidence="6" id="KW-0449">Lipoprotein</keyword>
<accession>A0A1G5S1G6</accession>
<evidence type="ECO:0000259" key="8">
    <source>
        <dbReference type="Pfam" id="PF02608"/>
    </source>
</evidence>
<evidence type="ECO:0000256" key="2">
    <source>
        <dbReference type="ARBA" id="ARBA00008610"/>
    </source>
</evidence>